<sequence>MTYEELMQKVDTFAATLRNKGIGSGDRVAIVLPRSFEMIVAILGVMAAEATFVPIDPDNPTSRIETILQDCQASLILREFDEEFLTTELKAPPSAYIIYTSGSTGKPKGVEVSHSALENYVHWAITELPFTGIGVPLFTSISFDHALTNIFPPLLSGDKIIVLPPIAGGRSLASNLLSSITNDGPYSYVKITPSLFGFLDRDQRAQLGCHTKLLIFGGEKLSPGLISDARRDNEDLAILNHYGPTEATVGCCVYKIPKQFANSIVPIGQPIAHVNTSIRRPDLSIANPLEDGELFISGSGLANGYWLRPDLTQKGFLNLNDYTFGDSIWYRTGDLACVNSEGNIELRGRIDNQIKILGNRIEPEEIIFHLNRFPDVKSSTIFCHKQTRHDELIAVVSYTDRKPNAEEIKRYLQDFLPSVMIPIRYLILEEIPITASGKIDLPRLSSMLAELENDLSIEESVLNKFREILGQENIGPEDDYFLLGGHSLGTVEIAAWAADHYAIDLDMGSLFDYPTAGSLSKQIHILINVKL</sequence>
<dbReference type="SUPFAM" id="SSF56801">
    <property type="entry name" value="Acetyl-CoA synthetase-like"/>
    <property type="match status" value="1"/>
</dbReference>
<dbReference type="Gene3D" id="1.10.1200.10">
    <property type="entry name" value="ACP-like"/>
    <property type="match status" value="1"/>
</dbReference>
<keyword evidence="1" id="KW-0596">Phosphopantetheine</keyword>
<proteinExistence type="predicted"/>
<dbReference type="PANTHER" id="PTHR44845">
    <property type="entry name" value="CARRIER DOMAIN-CONTAINING PROTEIN"/>
    <property type="match status" value="1"/>
</dbReference>
<dbReference type="InterPro" id="IPR006162">
    <property type="entry name" value="Ppantetheine_attach_site"/>
</dbReference>
<dbReference type="EMBL" id="BMJC01000007">
    <property type="protein sequence ID" value="GGB24114.1"/>
    <property type="molecule type" value="Genomic_DNA"/>
</dbReference>
<dbReference type="PANTHER" id="PTHR44845:SF6">
    <property type="entry name" value="BETA-ALANINE-ACTIVATING ENZYME"/>
    <property type="match status" value="1"/>
</dbReference>
<reference evidence="4" key="2">
    <citation type="submission" date="2020-09" db="EMBL/GenBank/DDBJ databases">
        <authorList>
            <person name="Sun Q."/>
            <person name="Zhou Y."/>
        </authorList>
    </citation>
    <scope>NUCLEOTIDE SEQUENCE</scope>
    <source>
        <strain evidence="4">CGMCC 1.15448</strain>
    </source>
</reference>
<dbReference type="AlphaFoldDB" id="A0A8J2UIU9"/>
<dbReference type="InterPro" id="IPR045851">
    <property type="entry name" value="AMP-bd_C_sf"/>
</dbReference>
<protein>
    <recommendedName>
        <fullName evidence="3">Carrier domain-containing protein</fullName>
    </recommendedName>
</protein>
<feature type="domain" description="Carrier" evidence="3">
    <location>
        <begin position="452"/>
        <end position="527"/>
    </location>
</feature>
<organism evidence="4 5">
    <name type="scientific">Puia dinghuensis</name>
    <dbReference type="NCBI Taxonomy" id="1792502"/>
    <lineage>
        <taxon>Bacteria</taxon>
        <taxon>Pseudomonadati</taxon>
        <taxon>Bacteroidota</taxon>
        <taxon>Chitinophagia</taxon>
        <taxon>Chitinophagales</taxon>
        <taxon>Chitinophagaceae</taxon>
        <taxon>Puia</taxon>
    </lineage>
</organism>
<gene>
    <name evidence="4" type="ORF">GCM10011511_55040</name>
</gene>
<dbReference type="PROSITE" id="PS00455">
    <property type="entry name" value="AMP_BINDING"/>
    <property type="match status" value="1"/>
</dbReference>
<dbReference type="InterPro" id="IPR020845">
    <property type="entry name" value="AMP-binding_CS"/>
</dbReference>
<evidence type="ECO:0000256" key="1">
    <source>
        <dbReference type="ARBA" id="ARBA00022450"/>
    </source>
</evidence>
<reference evidence="4" key="1">
    <citation type="journal article" date="2014" name="Int. J. Syst. Evol. Microbiol.">
        <title>Complete genome sequence of Corynebacterium casei LMG S-19264T (=DSM 44701T), isolated from a smear-ripened cheese.</title>
        <authorList>
            <consortium name="US DOE Joint Genome Institute (JGI-PGF)"/>
            <person name="Walter F."/>
            <person name="Albersmeier A."/>
            <person name="Kalinowski J."/>
            <person name="Ruckert C."/>
        </authorList>
    </citation>
    <scope>NUCLEOTIDE SEQUENCE</scope>
    <source>
        <strain evidence="4">CGMCC 1.15448</strain>
    </source>
</reference>
<name>A0A8J2UIU9_9BACT</name>
<dbReference type="SUPFAM" id="SSF47336">
    <property type="entry name" value="ACP-like"/>
    <property type="match status" value="1"/>
</dbReference>
<evidence type="ECO:0000256" key="2">
    <source>
        <dbReference type="ARBA" id="ARBA00022553"/>
    </source>
</evidence>
<dbReference type="CDD" id="cd05930">
    <property type="entry name" value="A_NRPS"/>
    <property type="match status" value="1"/>
</dbReference>
<accession>A0A8J2UIU9</accession>
<keyword evidence="5" id="KW-1185">Reference proteome</keyword>
<evidence type="ECO:0000313" key="5">
    <source>
        <dbReference type="Proteomes" id="UP000607559"/>
    </source>
</evidence>
<evidence type="ECO:0000313" key="4">
    <source>
        <dbReference type="EMBL" id="GGB24114.1"/>
    </source>
</evidence>
<dbReference type="Pfam" id="PF00501">
    <property type="entry name" value="AMP-binding"/>
    <property type="match status" value="2"/>
</dbReference>
<evidence type="ECO:0000259" key="3">
    <source>
        <dbReference type="PROSITE" id="PS50075"/>
    </source>
</evidence>
<dbReference type="PROSITE" id="PS50075">
    <property type="entry name" value="CARRIER"/>
    <property type="match status" value="1"/>
</dbReference>
<dbReference type="Proteomes" id="UP000607559">
    <property type="component" value="Unassembled WGS sequence"/>
</dbReference>
<dbReference type="InterPro" id="IPR009081">
    <property type="entry name" value="PP-bd_ACP"/>
</dbReference>
<keyword evidence="2" id="KW-0597">Phosphoprotein</keyword>
<comment type="caution">
    <text evidence="4">The sequence shown here is derived from an EMBL/GenBank/DDBJ whole genome shotgun (WGS) entry which is preliminary data.</text>
</comment>
<dbReference type="InterPro" id="IPR000873">
    <property type="entry name" value="AMP-dep_synth/lig_dom"/>
</dbReference>
<dbReference type="PROSITE" id="PS00012">
    <property type="entry name" value="PHOSPHOPANTETHEINE"/>
    <property type="match status" value="1"/>
</dbReference>
<dbReference type="Gene3D" id="3.40.50.12780">
    <property type="entry name" value="N-terminal domain of ligase-like"/>
    <property type="match status" value="1"/>
</dbReference>
<dbReference type="Gene3D" id="3.30.300.30">
    <property type="match status" value="1"/>
</dbReference>
<dbReference type="Pfam" id="PF00550">
    <property type="entry name" value="PP-binding"/>
    <property type="match status" value="1"/>
</dbReference>
<dbReference type="InterPro" id="IPR036736">
    <property type="entry name" value="ACP-like_sf"/>
</dbReference>
<dbReference type="InterPro" id="IPR042099">
    <property type="entry name" value="ANL_N_sf"/>
</dbReference>